<keyword evidence="6" id="KW-0131">Cell cycle</keyword>
<reference evidence="8" key="2">
    <citation type="submission" date="2021-01" db="EMBL/GenBank/DDBJ databases">
        <authorList>
            <person name="Corre E."/>
            <person name="Pelletier E."/>
            <person name="Niang G."/>
            <person name="Scheremetjew M."/>
            <person name="Finn R."/>
            <person name="Kale V."/>
            <person name="Holt S."/>
            <person name="Cochrane G."/>
            <person name="Meng A."/>
            <person name="Brown T."/>
            <person name="Cohen L."/>
        </authorList>
    </citation>
    <scope>NUCLEOTIDE SEQUENCE</scope>
    <source>
        <strain evidence="8">CCMP1205</strain>
    </source>
</reference>
<accession>A0A5B8MBX9</accession>
<dbReference type="PROSITE" id="PS50815">
    <property type="entry name" value="HORMA"/>
    <property type="match status" value="1"/>
</dbReference>
<protein>
    <submittedName>
        <fullName evidence="10">Mitotic spindle checkpoint protein Mad2</fullName>
    </submittedName>
</protein>
<sequence length="214" mass="24054">MAPNIEGAGLCGGGTATQNRISLKGSVKIVTEFFNYAVNSILYQRGIYAPEDFKRTKKYGLSMMVTSDEGLTKYLSRVLTQISGWLAEGKLEKLVLVIASVHTNEVLERWAFDIETEQDVVEGKKSVEKPEKEIMSEIQAIIRQITASVTFLPLLSDPCAFDLLVYTKKDTSAPQEWEDSDPRYIINSESVKLRSFTTKVHKVDTMVSYKLLDE</sequence>
<dbReference type="InterPro" id="IPR045091">
    <property type="entry name" value="Mad2-like"/>
</dbReference>
<evidence type="ECO:0000256" key="2">
    <source>
        <dbReference type="ARBA" id="ARBA00010348"/>
    </source>
</evidence>
<evidence type="ECO:0000313" key="11">
    <source>
        <dbReference type="Proteomes" id="UP000316726"/>
    </source>
</evidence>
<dbReference type="GO" id="GO:0051301">
    <property type="term" value="P:cell division"/>
    <property type="evidence" value="ECO:0007669"/>
    <property type="project" value="UniProtKB-KW"/>
</dbReference>
<comment type="similarity">
    <text evidence="2">Belongs to the MAD2 family.</text>
</comment>
<dbReference type="GO" id="GO:0005737">
    <property type="term" value="C:cytoplasm"/>
    <property type="evidence" value="ECO:0007669"/>
    <property type="project" value="TreeGrafter"/>
</dbReference>
<dbReference type="PANTHER" id="PTHR11842">
    <property type="entry name" value="MITOTIC SPINDLE ASSEMBLY CHECKPOINT PROTEIN MAD2"/>
    <property type="match status" value="1"/>
</dbReference>
<dbReference type="STRING" id="1764295.A0A5B8MBX9"/>
<evidence type="ECO:0000313" key="10">
    <source>
        <dbReference type="EMBL" id="QDZ17799.1"/>
    </source>
</evidence>
<evidence type="ECO:0000256" key="3">
    <source>
        <dbReference type="ARBA" id="ARBA00022618"/>
    </source>
</evidence>
<evidence type="ECO:0000313" key="9">
    <source>
        <dbReference type="EMBL" id="CAD9711618.1"/>
    </source>
</evidence>
<gene>
    <name evidence="10" type="ORF">A3770_01p03170</name>
    <name evidence="8" type="ORF">CPRI1469_LOCUS452</name>
    <name evidence="9" type="ORF">CPRI1469_LOCUS458</name>
</gene>
<dbReference type="Gene3D" id="3.30.900.10">
    <property type="entry name" value="HORMA domain"/>
    <property type="match status" value="1"/>
</dbReference>
<dbReference type="PANTHER" id="PTHR11842:SF11">
    <property type="entry name" value="MITOTIC SPINDLE ASSEMBLY CHECKPOINT PROTEIN MAD2A"/>
    <property type="match status" value="1"/>
</dbReference>
<dbReference type="InterPro" id="IPR003511">
    <property type="entry name" value="HORMA_dom"/>
</dbReference>
<dbReference type="SUPFAM" id="SSF56019">
    <property type="entry name" value="The spindle assembly checkpoint protein mad2"/>
    <property type="match status" value="1"/>
</dbReference>
<dbReference type="EMBL" id="HBHL01000715">
    <property type="protein sequence ID" value="CAD9711612.1"/>
    <property type="molecule type" value="Transcribed_RNA"/>
</dbReference>
<proteinExistence type="inferred from homology"/>
<evidence type="ECO:0000313" key="8">
    <source>
        <dbReference type="EMBL" id="CAD9711612.1"/>
    </source>
</evidence>
<keyword evidence="11" id="KW-1185">Reference proteome</keyword>
<dbReference type="OrthoDB" id="1806at2759"/>
<keyword evidence="4" id="KW-0498">Mitosis</keyword>
<evidence type="ECO:0000259" key="7">
    <source>
        <dbReference type="PROSITE" id="PS50815"/>
    </source>
</evidence>
<dbReference type="GO" id="GO:0000776">
    <property type="term" value="C:kinetochore"/>
    <property type="evidence" value="ECO:0007669"/>
    <property type="project" value="TreeGrafter"/>
</dbReference>
<organism evidence="10 11">
    <name type="scientific">Chloropicon primus</name>
    <dbReference type="NCBI Taxonomy" id="1764295"/>
    <lineage>
        <taxon>Eukaryota</taxon>
        <taxon>Viridiplantae</taxon>
        <taxon>Chlorophyta</taxon>
        <taxon>Chloropicophyceae</taxon>
        <taxon>Chloropicales</taxon>
        <taxon>Chloropicaceae</taxon>
        <taxon>Chloropicon</taxon>
    </lineage>
</organism>
<dbReference type="InterPro" id="IPR036570">
    <property type="entry name" value="HORMA_dom_sf"/>
</dbReference>
<dbReference type="GO" id="GO:0005654">
    <property type="term" value="C:nucleoplasm"/>
    <property type="evidence" value="ECO:0007669"/>
    <property type="project" value="TreeGrafter"/>
</dbReference>
<dbReference type="AlphaFoldDB" id="A0A5B8MBX9"/>
<evidence type="ECO:0000256" key="1">
    <source>
        <dbReference type="ARBA" id="ARBA00004123"/>
    </source>
</evidence>
<comment type="subcellular location">
    <subcellularLocation>
        <location evidence="1">Nucleus</location>
    </subcellularLocation>
</comment>
<dbReference type="EMBL" id="HBHL01000726">
    <property type="protein sequence ID" value="CAD9711618.1"/>
    <property type="molecule type" value="Transcribed_RNA"/>
</dbReference>
<feature type="domain" description="HORMA" evidence="7">
    <location>
        <begin position="24"/>
        <end position="207"/>
    </location>
</feature>
<dbReference type="FunFam" id="3.30.900.10:FF:000002">
    <property type="entry name" value="Mitotic spindle assembly checkpoint protein MAD2A"/>
    <property type="match status" value="1"/>
</dbReference>
<name>A0A5B8MBX9_9CHLO</name>
<keyword evidence="5" id="KW-0539">Nucleus</keyword>
<dbReference type="Proteomes" id="UP000316726">
    <property type="component" value="Chromosome 1"/>
</dbReference>
<dbReference type="Pfam" id="PF02301">
    <property type="entry name" value="HORMA"/>
    <property type="match status" value="1"/>
</dbReference>
<evidence type="ECO:0000256" key="5">
    <source>
        <dbReference type="ARBA" id="ARBA00023242"/>
    </source>
</evidence>
<evidence type="ECO:0000256" key="6">
    <source>
        <dbReference type="ARBA" id="ARBA00023306"/>
    </source>
</evidence>
<keyword evidence="3" id="KW-0132">Cell division</keyword>
<dbReference type="EMBL" id="CP031034">
    <property type="protein sequence ID" value="QDZ17799.1"/>
    <property type="molecule type" value="Genomic_DNA"/>
</dbReference>
<dbReference type="GO" id="GO:0007094">
    <property type="term" value="P:mitotic spindle assembly checkpoint signaling"/>
    <property type="evidence" value="ECO:0007669"/>
    <property type="project" value="TreeGrafter"/>
</dbReference>
<reference evidence="10 11" key="1">
    <citation type="submission" date="2018-07" db="EMBL/GenBank/DDBJ databases">
        <title>The complete nuclear genome of the prasinophyte Chloropicon primus (CCMP1205).</title>
        <authorList>
            <person name="Pombert J.-F."/>
            <person name="Otis C."/>
            <person name="Turmel M."/>
            <person name="Lemieux C."/>
        </authorList>
    </citation>
    <scope>NUCLEOTIDE SEQUENCE [LARGE SCALE GENOMIC DNA]</scope>
    <source>
        <strain evidence="10 11">CCMP1205</strain>
    </source>
</reference>
<evidence type="ECO:0000256" key="4">
    <source>
        <dbReference type="ARBA" id="ARBA00022776"/>
    </source>
</evidence>